<protein>
    <recommendedName>
        <fullName evidence="1">Transposase Tc5 C-terminal domain-containing protein</fullName>
    </recommendedName>
</protein>
<reference evidence="2 3" key="1">
    <citation type="submission" date="2016-03" db="EMBL/GenBank/DDBJ databases">
        <title>Trachymyrmex septentrionalis WGS genome.</title>
        <authorList>
            <person name="Nygaard S."/>
            <person name="Hu H."/>
            <person name="Boomsma J."/>
            <person name="Zhang G."/>
        </authorList>
    </citation>
    <scope>NUCLEOTIDE SEQUENCE [LARGE SCALE GENOMIC DNA]</scope>
    <source>
        <strain evidence="2">Tsep2-gDNA-1</strain>
        <tissue evidence="2">Whole body</tissue>
    </source>
</reference>
<gene>
    <name evidence="2" type="ORF">ALC56_02900</name>
</gene>
<proteinExistence type="predicted"/>
<dbReference type="AlphaFoldDB" id="A0A151JZS2"/>
<feature type="domain" description="Transposase Tc5 C-terminal" evidence="1">
    <location>
        <begin position="115"/>
        <end position="174"/>
    </location>
</feature>
<dbReference type="Proteomes" id="UP000078541">
    <property type="component" value="Unassembled WGS sequence"/>
</dbReference>
<accession>A0A151JZS2</accession>
<evidence type="ECO:0000313" key="2">
    <source>
        <dbReference type="EMBL" id="KYN42674.1"/>
    </source>
</evidence>
<dbReference type="EMBL" id="KQ981332">
    <property type="protein sequence ID" value="KYN42674.1"/>
    <property type="molecule type" value="Genomic_DNA"/>
</dbReference>
<evidence type="ECO:0000313" key="3">
    <source>
        <dbReference type="Proteomes" id="UP000078541"/>
    </source>
</evidence>
<dbReference type="SUPFAM" id="SSF118310">
    <property type="entry name" value="AN1-like Zinc finger"/>
    <property type="match status" value="1"/>
</dbReference>
<organism evidence="2 3">
    <name type="scientific">Trachymyrmex septentrionalis</name>
    <dbReference type="NCBI Taxonomy" id="34720"/>
    <lineage>
        <taxon>Eukaryota</taxon>
        <taxon>Metazoa</taxon>
        <taxon>Ecdysozoa</taxon>
        <taxon>Arthropoda</taxon>
        <taxon>Hexapoda</taxon>
        <taxon>Insecta</taxon>
        <taxon>Pterygota</taxon>
        <taxon>Neoptera</taxon>
        <taxon>Endopterygota</taxon>
        <taxon>Hymenoptera</taxon>
        <taxon>Apocrita</taxon>
        <taxon>Aculeata</taxon>
        <taxon>Formicoidea</taxon>
        <taxon>Formicidae</taxon>
        <taxon>Myrmicinae</taxon>
        <taxon>Trachymyrmex</taxon>
    </lineage>
</organism>
<dbReference type="Pfam" id="PF04236">
    <property type="entry name" value="Transp_Tc5_C"/>
    <property type="match status" value="1"/>
</dbReference>
<dbReference type="STRING" id="34720.A0A151JZS2"/>
<name>A0A151JZS2_9HYME</name>
<dbReference type="InterPro" id="IPR035896">
    <property type="entry name" value="AN1-like_Znf"/>
</dbReference>
<evidence type="ECO:0000259" key="1">
    <source>
        <dbReference type="Pfam" id="PF04236"/>
    </source>
</evidence>
<feature type="non-terminal residue" evidence="2">
    <location>
        <position position="1"/>
    </location>
</feature>
<keyword evidence="3" id="KW-1185">Reference proteome</keyword>
<dbReference type="InterPro" id="IPR007350">
    <property type="entry name" value="Transposase_Tc5_C"/>
</dbReference>
<sequence length="179" mass="21368">SVQSKFRKVKSLNQLYRWETSVQKDETNADKFAFITKYILQKFEEGYDRKSIIHDMNLRLWALIISTSRSLLLPLYEVLLKESTGTFRPRVQKSLTHNQFSSPRFKNLFQYARFKSGYLTTHPGEFPNPINFCYFENEKNASKCSICGRAAFMRCAWCGEYFCFQHFYEEYHYCTNYNP</sequence>